<proteinExistence type="predicted"/>
<feature type="DNA-binding region" description="H-T-H motif" evidence="5">
    <location>
        <begin position="31"/>
        <end position="50"/>
    </location>
</feature>
<dbReference type="Pfam" id="PF00440">
    <property type="entry name" value="TetR_N"/>
    <property type="match status" value="1"/>
</dbReference>
<dbReference type="PANTHER" id="PTHR30055">
    <property type="entry name" value="HTH-TYPE TRANSCRIPTIONAL REGULATOR RUTR"/>
    <property type="match status" value="1"/>
</dbReference>
<keyword evidence="8" id="KW-1185">Reference proteome</keyword>
<evidence type="ECO:0000256" key="5">
    <source>
        <dbReference type="PROSITE-ProRule" id="PRU00335"/>
    </source>
</evidence>
<dbReference type="InterPro" id="IPR050109">
    <property type="entry name" value="HTH-type_TetR-like_transc_reg"/>
</dbReference>
<reference evidence="8" key="1">
    <citation type="submission" date="2020-06" db="EMBL/GenBank/DDBJ databases">
        <title>Thalassolituus marinus alknpb1M-1, a hydrocarbon-degrading bacterium isolated from the deep-sea overlying water using an in-situ strategy from the South China Sea basin.</title>
        <authorList>
            <person name="Dong C."/>
            <person name="Chen Y."/>
            <person name="Shao Z."/>
        </authorList>
    </citation>
    <scope>NUCLEOTIDE SEQUENCE [LARGE SCALE GENOMIC DNA]</scope>
    <source>
        <strain evidence="8">alknpb1M-1</strain>
    </source>
</reference>
<accession>A0ABY6A720</accession>
<dbReference type="InterPro" id="IPR039538">
    <property type="entry name" value="BetI_C"/>
</dbReference>
<keyword evidence="3 5" id="KW-0238">DNA-binding</keyword>
<evidence type="ECO:0000256" key="2">
    <source>
        <dbReference type="ARBA" id="ARBA00023015"/>
    </source>
</evidence>
<organism evidence="7 8">
    <name type="scientific">Thalassolituus hydrocarboniclasticus</name>
    <dbReference type="NCBI Taxonomy" id="2742796"/>
    <lineage>
        <taxon>Bacteria</taxon>
        <taxon>Pseudomonadati</taxon>
        <taxon>Pseudomonadota</taxon>
        <taxon>Gammaproteobacteria</taxon>
        <taxon>Oceanospirillales</taxon>
        <taxon>Oceanospirillaceae</taxon>
        <taxon>Thalassolituus</taxon>
    </lineage>
</organism>
<gene>
    <name evidence="7" type="ORF">HUF19_04425</name>
</gene>
<feature type="domain" description="HTH tetR-type" evidence="6">
    <location>
        <begin position="8"/>
        <end position="68"/>
    </location>
</feature>
<evidence type="ECO:0000313" key="8">
    <source>
        <dbReference type="Proteomes" id="UP001065322"/>
    </source>
</evidence>
<keyword evidence="1" id="KW-0678">Repressor</keyword>
<dbReference type="SUPFAM" id="SSF46689">
    <property type="entry name" value="Homeodomain-like"/>
    <property type="match status" value="1"/>
</dbReference>
<evidence type="ECO:0000259" key="6">
    <source>
        <dbReference type="PROSITE" id="PS50977"/>
    </source>
</evidence>
<protein>
    <submittedName>
        <fullName evidence="7">TetR family transcriptional regulator</fullName>
    </submittedName>
</protein>
<evidence type="ECO:0000313" key="7">
    <source>
        <dbReference type="EMBL" id="UXD86734.1"/>
    </source>
</evidence>
<dbReference type="PROSITE" id="PS50977">
    <property type="entry name" value="HTH_TETR_2"/>
    <property type="match status" value="1"/>
</dbReference>
<dbReference type="EMBL" id="CP054475">
    <property type="protein sequence ID" value="UXD86734.1"/>
    <property type="molecule type" value="Genomic_DNA"/>
</dbReference>
<dbReference type="InterPro" id="IPR023772">
    <property type="entry name" value="DNA-bd_HTH_TetR-type_CS"/>
</dbReference>
<name>A0ABY6A720_9GAMM</name>
<dbReference type="RefSeq" id="WP_260998676.1">
    <property type="nucleotide sequence ID" value="NZ_CP054475.1"/>
</dbReference>
<keyword evidence="4" id="KW-0804">Transcription</keyword>
<sequence length="202" mass="21564">MARPSNTGHRRQEIVNGLMQAMADKGYEKASIQSIAKAAGLSPGLIHYHFKTKQEILIALIHQISEQAAQRFTLLADAAGNAQQQLDAYIDAALALGDGSNPEAVTAWVIIGAEAVRIEEVRALYQQIIRQHSQQLSELLQQAAAENGMTLSPSQTADISAFVIASIEGSYQLATTAPAANPGYAARLLKQALTGMLQANNS</sequence>
<evidence type="ECO:0000256" key="3">
    <source>
        <dbReference type="ARBA" id="ARBA00023125"/>
    </source>
</evidence>
<dbReference type="InterPro" id="IPR009057">
    <property type="entry name" value="Homeodomain-like_sf"/>
</dbReference>
<dbReference type="PRINTS" id="PR00455">
    <property type="entry name" value="HTHTETR"/>
</dbReference>
<dbReference type="Pfam" id="PF13977">
    <property type="entry name" value="TetR_C_6"/>
    <property type="match status" value="1"/>
</dbReference>
<dbReference type="SUPFAM" id="SSF48498">
    <property type="entry name" value="Tetracyclin repressor-like, C-terminal domain"/>
    <property type="match status" value="1"/>
</dbReference>
<evidence type="ECO:0000256" key="4">
    <source>
        <dbReference type="ARBA" id="ARBA00023163"/>
    </source>
</evidence>
<dbReference type="Gene3D" id="1.10.357.10">
    <property type="entry name" value="Tetracycline Repressor, domain 2"/>
    <property type="match status" value="1"/>
</dbReference>
<dbReference type="InterPro" id="IPR001647">
    <property type="entry name" value="HTH_TetR"/>
</dbReference>
<dbReference type="PROSITE" id="PS01081">
    <property type="entry name" value="HTH_TETR_1"/>
    <property type="match status" value="1"/>
</dbReference>
<keyword evidence="2" id="KW-0805">Transcription regulation</keyword>
<dbReference type="PANTHER" id="PTHR30055:SF234">
    <property type="entry name" value="HTH-TYPE TRANSCRIPTIONAL REGULATOR BETI"/>
    <property type="match status" value="1"/>
</dbReference>
<dbReference type="Proteomes" id="UP001065322">
    <property type="component" value="Chromosome"/>
</dbReference>
<evidence type="ECO:0000256" key="1">
    <source>
        <dbReference type="ARBA" id="ARBA00022491"/>
    </source>
</evidence>
<dbReference type="InterPro" id="IPR036271">
    <property type="entry name" value="Tet_transcr_reg_TetR-rel_C_sf"/>
</dbReference>